<feature type="region of interest" description="Disordered" evidence="3">
    <location>
        <begin position="1"/>
        <end position="30"/>
    </location>
</feature>
<evidence type="ECO:0000256" key="1">
    <source>
        <dbReference type="ARBA" id="ARBA00022884"/>
    </source>
</evidence>
<feature type="domain" description="DRBM" evidence="4">
    <location>
        <begin position="310"/>
        <end position="385"/>
    </location>
</feature>
<dbReference type="PROSITE" id="PS50137">
    <property type="entry name" value="DS_RBD"/>
    <property type="match status" value="2"/>
</dbReference>
<dbReference type="PANTHER" id="PTHR46205">
    <property type="entry name" value="LOQUACIOUS, ISOFORM B"/>
    <property type="match status" value="1"/>
</dbReference>
<dbReference type="Pfam" id="PF00035">
    <property type="entry name" value="dsrm"/>
    <property type="match status" value="2"/>
</dbReference>
<dbReference type="InterPro" id="IPR014720">
    <property type="entry name" value="dsRBD_dom"/>
</dbReference>
<organism evidence="5 6">
    <name type="scientific">Petrolisthes cinctipes</name>
    <name type="common">Flat porcelain crab</name>
    <dbReference type="NCBI Taxonomy" id="88211"/>
    <lineage>
        <taxon>Eukaryota</taxon>
        <taxon>Metazoa</taxon>
        <taxon>Ecdysozoa</taxon>
        <taxon>Arthropoda</taxon>
        <taxon>Crustacea</taxon>
        <taxon>Multicrustacea</taxon>
        <taxon>Malacostraca</taxon>
        <taxon>Eumalacostraca</taxon>
        <taxon>Eucarida</taxon>
        <taxon>Decapoda</taxon>
        <taxon>Pleocyemata</taxon>
        <taxon>Anomura</taxon>
        <taxon>Galatheoidea</taxon>
        <taxon>Porcellanidae</taxon>
        <taxon>Petrolisthes</taxon>
    </lineage>
</organism>
<dbReference type="SUPFAM" id="SSF54768">
    <property type="entry name" value="dsRNA-binding domain-like"/>
    <property type="match status" value="2"/>
</dbReference>
<dbReference type="Gene3D" id="3.30.160.20">
    <property type="match status" value="2"/>
</dbReference>
<name>A0AAE1FC93_PETCI</name>
<dbReference type="GO" id="GO:0003725">
    <property type="term" value="F:double-stranded RNA binding"/>
    <property type="evidence" value="ECO:0007669"/>
    <property type="project" value="TreeGrafter"/>
</dbReference>
<keyword evidence="6" id="KW-1185">Reference proteome</keyword>
<keyword evidence="1 2" id="KW-0694">RNA-binding</keyword>
<dbReference type="PANTHER" id="PTHR46205:SF5">
    <property type="entry name" value="BLANKS-RELATED"/>
    <property type="match status" value="1"/>
</dbReference>
<evidence type="ECO:0000259" key="4">
    <source>
        <dbReference type="PROSITE" id="PS50137"/>
    </source>
</evidence>
<feature type="domain" description="DRBM" evidence="4">
    <location>
        <begin position="115"/>
        <end position="183"/>
    </location>
</feature>
<evidence type="ECO:0000313" key="6">
    <source>
        <dbReference type="Proteomes" id="UP001286313"/>
    </source>
</evidence>
<dbReference type="AlphaFoldDB" id="A0AAE1FC93"/>
<dbReference type="GO" id="GO:0035197">
    <property type="term" value="F:siRNA binding"/>
    <property type="evidence" value="ECO:0007669"/>
    <property type="project" value="TreeGrafter"/>
</dbReference>
<dbReference type="SMART" id="SM00358">
    <property type="entry name" value="DSRM"/>
    <property type="match status" value="2"/>
</dbReference>
<dbReference type="EMBL" id="JAWQEG010002669">
    <property type="protein sequence ID" value="KAK3870437.1"/>
    <property type="molecule type" value="Genomic_DNA"/>
</dbReference>
<dbReference type="InterPro" id="IPR051247">
    <property type="entry name" value="RLC_Component"/>
</dbReference>
<accession>A0AAE1FC93</accession>
<dbReference type="GO" id="GO:0070920">
    <property type="term" value="P:regulation of regulatory ncRNA processing"/>
    <property type="evidence" value="ECO:0007669"/>
    <property type="project" value="TreeGrafter"/>
</dbReference>
<sequence>MRNRGRGRGSWRTNAQPTTETTPAEAFPAPPVNNQVSASMDFYQQNITTQAMDQFETPVSVPVTVPVTDSDVTMQEGGEQQGETRKRHWERPGGVKVKRKRVPGAKNLKIRRYVQPKNAVMCLNELRPGVSYTTEQEGGVGQPFCISVEVPGAVDGQKYRGFGSSKQLAKQAAAEAALISFVKPPVATATESAEEDKTPWATLASFAIYKLFNDWREGRVGMCPPPPQPYGTALPPGMVQAFLNQTMGAPTTVKEDTTTPQATMFSEAISAHLGGRAPNTPAVEIKNQSQGVNDGSGVLQPADILLKVPNPAKQVPDNAATMHPVMVLHQMKPTVQYNVSQTVKDSKPFFTVTTDIDGKEFTGEGTNVKKAKFFLAKSAIKSLYSIDSTFEQPA</sequence>
<comment type="caution">
    <text evidence="5">The sequence shown here is derived from an EMBL/GenBank/DDBJ whole genome shotgun (WGS) entry which is preliminary data.</text>
</comment>
<protein>
    <recommendedName>
        <fullName evidence="4">DRBM domain-containing protein</fullName>
    </recommendedName>
</protein>
<feature type="compositionally biased region" description="Low complexity" evidence="3">
    <location>
        <begin position="13"/>
        <end position="27"/>
    </location>
</feature>
<evidence type="ECO:0000256" key="3">
    <source>
        <dbReference type="SAM" id="MobiDB-lite"/>
    </source>
</evidence>
<evidence type="ECO:0000256" key="2">
    <source>
        <dbReference type="PROSITE-ProRule" id="PRU00266"/>
    </source>
</evidence>
<dbReference type="GO" id="GO:0005737">
    <property type="term" value="C:cytoplasm"/>
    <property type="evidence" value="ECO:0007669"/>
    <property type="project" value="TreeGrafter"/>
</dbReference>
<dbReference type="GO" id="GO:0016442">
    <property type="term" value="C:RISC complex"/>
    <property type="evidence" value="ECO:0007669"/>
    <property type="project" value="TreeGrafter"/>
</dbReference>
<proteinExistence type="predicted"/>
<reference evidence="5" key="1">
    <citation type="submission" date="2023-10" db="EMBL/GenBank/DDBJ databases">
        <title>Genome assemblies of two species of porcelain crab, Petrolisthes cinctipes and Petrolisthes manimaculis (Anomura: Porcellanidae).</title>
        <authorList>
            <person name="Angst P."/>
        </authorList>
    </citation>
    <scope>NUCLEOTIDE SEQUENCE</scope>
    <source>
        <strain evidence="5">PB745_01</strain>
        <tissue evidence="5">Gill</tissue>
    </source>
</reference>
<evidence type="ECO:0000313" key="5">
    <source>
        <dbReference type="EMBL" id="KAK3870437.1"/>
    </source>
</evidence>
<dbReference type="GO" id="GO:0005634">
    <property type="term" value="C:nucleus"/>
    <property type="evidence" value="ECO:0007669"/>
    <property type="project" value="TreeGrafter"/>
</dbReference>
<dbReference type="Proteomes" id="UP001286313">
    <property type="component" value="Unassembled WGS sequence"/>
</dbReference>
<dbReference type="GO" id="GO:0070578">
    <property type="term" value="C:RISC-loading complex"/>
    <property type="evidence" value="ECO:0007669"/>
    <property type="project" value="TreeGrafter"/>
</dbReference>
<dbReference type="GO" id="GO:0030422">
    <property type="term" value="P:siRNA processing"/>
    <property type="evidence" value="ECO:0007669"/>
    <property type="project" value="TreeGrafter"/>
</dbReference>
<gene>
    <name evidence="5" type="ORF">Pcinc_024326</name>
</gene>